<accession>A0A1G2F817</accession>
<evidence type="ECO:0000256" key="1">
    <source>
        <dbReference type="ARBA" id="ARBA00006479"/>
    </source>
</evidence>
<proteinExistence type="inferred from homology"/>
<organism evidence="2 3">
    <name type="scientific">Candidatus Portnoybacteria bacterium RBG_19FT_COMBO_36_7</name>
    <dbReference type="NCBI Taxonomy" id="1801992"/>
    <lineage>
        <taxon>Bacteria</taxon>
        <taxon>Candidatus Portnoyibacteriota</taxon>
    </lineage>
</organism>
<sequence>MYYLGFDIGGSNIKAALIKNKEIIRKALENTSDNLENLLLLLGKMKYDLCAQLSAGEISGVGFSIAGALDVEREKMLHSPNIPYLDGQPIKKMLEKKMAPLPIKLEHDVHCFLQAEKDIGLAKDLKNVFYLAVGTGVGGAFMINREIFIGAHGASGEAGHMIIERNSGQDFESLTANNFVKNMLGVTGKEAEQLVRSGDEKAEDFFEERGKNLGIGIANIINVFDPEAVIIGGGIVGTQEFIMPGIKEAIEKYVISPEAKKTPILFSELGKFGGALGAALLFE</sequence>
<dbReference type="Pfam" id="PF00480">
    <property type="entry name" value="ROK"/>
    <property type="match status" value="1"/>
</dbReference>
<dbReference type="AlphaFoldDB" id="A0A1G2F817"/>
<dbReference type="InterPro" id="IPR049874">
    <property type="entry name" value="ROK_cs"/>
</dbReference>
<evidence type="ECO:0008006" key="4">
    <source>
        <dbReference type="Google" id="ProtNLM"/>
    </source>
</evidence>
<reference evidence="2 3" key="1">
    <citation type="journal article" date="2016" name="Nat. Commun.">
        <title>Thousands of microbial genomes shed light on interconnected biogeochemical processes in an aquifer system.</title>
        <authorList>
            <person name="Anantharaman K."/>
            <person name="Brown C.T."/>
            <person name="Hug L.A."/>
            <person name="Sharon I."/>
            <person name="Castelle C.J."/>
            <person name="Probst A.J."/>
            <person name="Thomas B.C."/>
            <person name="Singh A."/>
            <person name="Wilkins M.J."/>
            <person name="Karaoz U."/>
            <person name="Brodie E.L."/>
            <person name="Williams K.H."/>
            <person name="Hubbard S.S."/>
            <person name="Banfield J.F."/>
        </authorList>
    </citation>
    <scope>NUCLEOTIDE SEQUENCE [LARGE SCALE GENOMIC DNA]</scope>
</reference>
<comment type="caution">
    <text evidence="2">The sequence shown here is derived from an EMBL/GenBank/DDBJ whole genome shotgun (WGS) entry which is preliminary data.</text>
</comment>
<dbReference type="STRING" id="1801992.A2Y98_02250"/>
<dbReference type="InterPro" id="IPR043129">
    <property type="entry name" value="ATPase_NBD"/>
</dbReference>
<dbReference type="PROSITE" id="PS01125">
    <property type="entry name" value="ROK"/>
    <property type="match status" value="1"/>
</dbReference>
<dbReference type="PANTHER" id="PTHR18964">
    <property type="entry name" value="ROK (REPRESSOR, ORF, KINASE) FAMILY"/>
    <property type="match status" value="1"/>
</dbReference>
<dbReference type="Gene3D" id="3.30.420.40">
    <property type="match status" value="2"/>
</dbReference>
<dbReference type="SUPFAM" id="SSF53067">
    <property type="entry name" value="Actin-like ATPase domain"/>
    <property type="match status" value="1"/>
</dbReference>
<evidence type="ECO:0000313" key="2">
    <source>
        <dbReference type="EMBL" id="OGZ34133.1"/>
    </source>
</evidence>
<dbReference type="PANTHER" id="PTHR18964:SF149">
    <property type="entry name" value="BIFUNCTIONAL UDP-N-ACETYLGLUCOSAMINE 2-EPIMERASE_N-ACETYLMANNOSAMINE KINASE"/>
    <property type="match status" value="1"/>
</dbReference>
<dbReference type="InterPro" id="IPR000600">
    <property type="entry name" value="ROK"/>
</dbReference>
<evidence type="ECO:0000313" key="3">
    <source>
        <dbReference type="Proteomes" id="UP000179099"/>
    </source>
</evidence>
<dbReference type="EMBL" id="MHMW01000018">
    <property type="protein sequence ID" value="OGZ34133.1"/>
    <property type="molecule type" value="Genomic_DNA"/>
</dbReference>
<name>A0A1G2F817_9BACT</name>
<gene>
    <name evidence="2" type="ORF">A2Y98_02250</name>
</gene>
<comment type="similarity">
    <text evidence="1">Belongs to the ROK (NagC/XylR) family.</text>
</comment>
<protein>
    <recommendedName>
        <fullName evidence="4">Sugar kinase</fullName>
    </recommendedName>
</protein>
<dbReference type="Proteomes" id="UP000179099">
    <property type="component" value="Unassembled WGS sequence"/>
</dbReference>